<evidence type="ECO:0000313" key="17">
    <source>
        <dbReference type="Proteomes" id="UP001310594"/>
    </source>
</evidence>
<evidence type="ECO:0000256" key="1">
    <source>
        <dbReference type="ARBA" id="ARBA00004123"/>
    </source>
</evidence>
<dbReference type="InterPro" id="IPR009401">
    <property type="entry name" value="Med13_C"/>
</dbReference>
<feature type="compositionally biased region" description="Polar residues" evidence="12">
    <location>
        <begin position="1218"/>
        <end position="1241"/>
    </location>
</feature>
<dbReference type="InterPro" id="IPR051139">
    <property type="entry name" value="Mediator_complx_sub13"/>
</dbReference>
<evidence type="ECO:0000256" key="7">
    <source>
        <dbReference type="ARBA" id="ARBA00023163"/>
    </source>
</evidence>
<proteinExistence type="inferred from homology"/>
<evidence type="ECO:0000259" key="15">
    <source>
        <dbReference type="Pfam" id="PF18296"/>
    </source>
</evidence>
<protein>
    <recommendedName>
        <fullName evidence="3 11">Mediator of RNA polymerase II transcription subunit 13</fullName>
    </recommendedName>
    <alternativeName>
        <fullName evidence="10 11">Mediator complex subunit 13</fullName>
    </alternativeName>
</protein>
<dbReference type="GO" id="GO:0016592">
    <property type="term" value="C:mediator complex"/>
    <property type="evidence" value="ECO:0007669"/>
    <property type="project" value="InterPro"/>
</dbReference>
<evidence type="ECO:0000256" key="3">
    <source>
        <dbReference type="ARBA" id="ARBA00019618"/>
    </source>
</evidence>
<sequence length="1391" mass="152495">MDFFKGCKTNVWQTENIWETPITIYQYNREHRYHEIQGLVSQLRKQNILCTVEKPELWLFGVLGSDAVDLLQSSGLALCDQSTLASYASQRTASGGPVKNALLDAMEGAVAFRLSAVDSVDHVGPRTWLLNPYDRMGSSKAVQLRLRLEFTDPGMLYATATLQPSSLSPLCEIVPETVVLLAPIGCRAELAIHENTSRSLAESDSWKHTAIARLQAEGTGVDMHEQWVPVLSLDGEQPESFIWPARLCFVHSAQVARDREWKTFFTTPSEEDGFKHPLTVVEDWFTGAADRQAIADGLISEATNAGAALPTSTPADGENIALTSPPFVQRTADQQLAASGIYPTPPDGLVQGQPASQQPSSDNVMAGITYNDASNFEHDFMPSNDDLPRQSNSSDSNALGLQHGSDDLFGDASGEMDFATGEIGDEDFDFFNEEDAVTATALEEDSEMVEVEHHDVEAGHMDETEEEPLDDVVAATPLIEEEHAEPMQPEVSTECVTDTLPQPTHDYVESTEALVLHEQEKPLSPFGIKERLLPPPIPASTIVAQSHDNDRRSSTFEPMAFRENLEIGGRYSAEYGPGRYIPQQEQSQVTQNISLPPKQKKPRALRPTVVDTEAGGPESESEEDSYESESSVSDVDMPPRAPWMTKKRKRDQHEDLQPNPELELMLAPDDRMDRENESRRDAELAGMLERVLAKESLYSDVQLPPETDVMESLRLVETMHPLTKLDLVYTAQLVSEQAVSCMPAIVKQLDLLSLDQHGNGMSGPAAHSMADLLEQLLPNTSRFDITELALTRDPPNRATPATRPGQPRPPIRADTANLGPDIVAVQPPFVRVQRGNDTYEMLPPALSFWETLSLAPTNGQKDVRAYCVYPHNEELQRLTDTFLSDLSTMYENCKLGSHVYIRNVNESDDEDEYEDGLAPVELDDDDSIEGAMKAYAETCTNLGRFLATVGSHEADRTIVVYMLNPFSQDRRVRQHLCACFWLLCKAYRDHTPQAQRGQPQSDVALQLLPIELVASPDGLVILDFKQLGALAKEVYDRCPPASDSDHNNSSALPNFAAPLVELASPPPKRLGFQLVAEPPSGLLHEGSALHLAYALSSDRKWLTAAWTDNTGRYQSSTSYCMRGRTFADVAAEVWEATRDIVAARDVTWRIFILAAAPLNDSYKNCWRNVIARPRKQPFSVTLLSAQPDLDLQMSPPAPTIEDATITGAVPGGAGWLTPGSTPQATSGMTTVSPDPNGNNHNVAPPTPAPSDAATALAESDPDAHLIDLADESWVVLFSPTIYPVAISRAPMSGLSHGALFKRGVADQISTAALPCLGVSLLWTVQVRPNGNVDDGNVKQTEMTLREVLRVYRGLSVLTRARGLAGEDGQEQCWPVHLVGAVRGAEALGGYL</sequence>
<comment type="subcellular location">
    <subcellularLocation>
        <location evidence="1 11">Nucleus</location>
    </subcellularLocation>
</comment>
<keyword evidence="7 11" id="KW-0804">Transcription</keyword>
<feature type="compositionally biased region" description="Polar residues" evidence="12">
    <location>
        <begin position="585"/>
        <end position="594"/>
    </location>
</feature>
<dbReference type="Pfam" id="PF06333">
    <property type="entry name" value="Med13_C"/>
    <property type="match status" value="1"/>
</dbReference>
<dbReference type="InterPro" id="IPR021643">
    <property type="entry name" value="Mediator_Med13_N"/>
</dbReference>
<evidence type="ECO:0000259" key="14">
    <source>
        <dbReference type="Pfam" id="PF11597"/>
    </source>
</evidence>
<reference evidence="16" key="1">
    <citation type="submission" date="2023-08" db="EMBL/GenBank/DDBJ databases">
        <title>Black Yeasts Isolated from many extreme environments.</title>
        <authorList>
            <person name="Coleine C."/>
            <person name="Stajich J.E."/>
            <person name="Selbmann L."/>
        </authorList>
    </citation>
    <scope>NUCLEOTIDE SEQUENCE</scope>
    <source>
        <strain evidence="16">CCFEE 5810</strain>
    </source>
</reference>
<evidence type="ECO:0000256" key="11">
    <source>
        <dbReference type="RuleBase" id="RU364134"/>
    </source>
</evidence>
<keyword evidence="6 11" id="KW-0010">Activator</keyword>
<dbReference type="EMBL" id="JAVRQU010000006">
    <property type="protein sequence ID" value="KAK5702041.1"/>
    <property type="molecule type" value="Genomic_DNA"/>
</dbReference>
<feature type="domain" description="Mediator complex subunit Med13 C-terminal" evidence="13">
    <location>
        <begin position="1057"/>
        <end position="1378"/>
    </location>
</feature>
<dbReference type="Pfam" id="PF18296">
    <property type="entry name" value="MID_MedPIWI"/>
    <property type="match status" value="1"/>
</dbReference>
<comment type="subunit">
    <text evidence="11">Component of the SRB8-11 complex, which itself associates with the Mediator complex.</text>
</comment>
<dbReference type="Pfam" id="PF11597">
    <property type="entry name" value="Med13_N"/>
    <property type="match status" value="1"/>
</dbReference>
<evidence type="ECO:0000259" key="13">
    <source>
        <dbReference type="Pfam" id="PF06333"/>
    </source>
</evidence>
<dbReference type="PANTHER" id="PTHR48249:SF3">
    <property type="entry name" value="MEDIATOR OF RNA POLYMERASE II TRANSCRIPTION SUBUNIT 13"/>
    <property type="match status" value="1"/>
</dbReference>
<name>A0AAN7ZP68_9PEZI</name>
<evidence type="ECO:0000256" key="8">
    <source>
        <dbReference type="ARBA" id="ARBA00023242"/>
    </source>
</evidence>
<evidence type="ECO:0000256" key="2">
    <source>
        <dbReference type="ARBA" id="ARBA00009354"/>
    </source>
</evidence>
<feature type="region of interest" description="Disordered" evidence="12">
    <location>
        <begin position="541"/>
        <end position="560"/>
    </location>
</feature>
<dbReference type="GO" id="GO:0045944">
    <property type="term" value="P:positive regulation of transcription by RNA polymerase II"/>
    <property type="evidence" value="ECO:0007669"/>
    <property type="project" value="TreeGrafter"/>
</dbReference>
<feature type="region of interest" description="Disordered" evidence="12">
    <location>
        <begin position="339"/>
        <end position="405"/>
    </location>
</feature>
<dbReference type="GO" id="GO:0003713">
    <property type="term" value="F:transcription coactivator activity"/>
    <property type="evidence" value="ECO:0007669"/>
    <property type="project" value="TreeGrafter"/>
</dbReference>
<evidence type="ECO:0000256" key="4">
    <source>
        <dbReference type="ARBA" id="ARBA00022491"/>
    </source>
</evidence>
<keyword evidence="5 11" id="KW-0805">Transcription regulation</keyword>
<evidence type="ECO:0000256" key="5">
    <source>
        <dbReference type="ARBA" id="ARBA00023015"/>
    </source>
</evidence>
<evidence type="ECO:0000256" key="12">
    <source>
        <dbReference type="SAM" id="MobiDB-lite"/>
    </source>
</evidence>
<evidence type="ECO:0000256" key="6">
    <source>
        <dbReference type="ARBA" id="ARBA00023159"/>
    </source>
</evidence>
<dbReference type="InterPro" id="IPR041285">
    <property type="entry name" value="MID_MedPIWI"/>
</dbReference>
<feature type="domain" description="MID" evidence="15">
    <location>
        <begin position="861"/>
        <end position="1040"/>
    </location>
</feature>
<evidence type="ECO:0000313" key="16">
    <source>
        <dbReference type="EMBL" id="KAK5702041.1"/>
    </source>
</evidence>
<organism evidence="16 17">
    <name type="scientific">Elasticomyces elasticus</name>
    <dbReference type="NCBI Taxonomy" id="574655"/>
    <lineage>
        <taxon>Eukaryota</taxon>
        <taxon>Fungi</taxon>
        <taxon>Dikarya</taxon>
        <taxon>Ascomycota</taxon>
        <taxon>Pezizomycotina</taxon>
        <taxon>Dothideomycetes</taxon>
        <taxon>Dothideomycetidae</taxon>
        <taxon>Mycosphaerellales</taxon>
        <taxon>Teratosphaeriaceae</taxon>
        <taxon>Elasticomyces</taxon>
    </lineage>
</organism>
<feature type="compositionally biased region" description="Polar residues" evidence="12">
    <location>
        <begin position="353"/>
        <end position="363"/>
    </location>
</feature>
<accession>A0AAN7ZP68</accession>
<feature type="region of interest" description="Disordered" evidence="12">
    <location>
        <begin position="1216"/>
        <end position="1253"/>
    </location>
</feature>
<feature type="region of interest" description="Disordered" evidence="12">
    <location>
        <begin position="789"/>
        <end position="817"/>
    </location>
</feature>
<evidence type="ECO:0000256" key="9">
    <source>
        <dbReference type="ARBA" id="ARBA00025661"/>
    </source>
</evidence>
<dbReference type="PANTHER" id="PTHR48249">
    <property type="entry name" value="MEDIATOR OF RNA POLYMERASE II TRANSCRIPTION SUBUNIT 13"/>
    <property type="match status" value="1"/>
</dbReference>
<feature type="region of interest" description="Disordered" evidence="12">
    <location>
        <begin position="585"/>
        <end position="676"/>
    </location>
</feature>
<feature type="domain" description="Mediator complex subunit Med13 N-terminal" evidence="14">
    <location>
        <begin position="1"/>
        <end position="252"/>
    </location>
</feature>
<keyword evidence="8 11" id="KW-0539">Nucleus</keyword>
<comment type="similarity">
    <text evidence="2 11">Belongs to the Mediator complex subunit 13 family.</text>
</comment>
<evidence type="ECO:0000256" key="10">
    <source>
        <dbReference type="ARBA" id="ARBA00032008"/>
    </source>
</evidence>
<keyword evidence="4 11" id="KW-0678">Repressor</keyword>
<comment type="function">
    <text evidence="9 11">Component of the SRB8-11 complex. The SRB8-11 complex is a regulatory module of the Mediator complex which is itself involved in regulation of basal and activated RNA polymerase II-dependent transcription. The SRB8-11 complex may be involved in the transcriptional repression of a subset of genes regulated by Mediator. It may inhibit the association of the Mediator complex with RNA polymerase II to form the holoenzyme complex.</text>
</comment>
<gene>
    <name evidence="16" type="primary">SSN2</name>
    <name evidence="16" type="ORF">LTR97_004859</name>
</gene>
<comment type="caution">
    <text evidence="16">The sequence shown here is derived from an EMBL/GenBank/DDBJ whole genome shotgun (WGS) entry which is preliminary data.</text>
</comment>
<feature type="compositionally biased region" description="Polar residues" evidence="12">
    <location>
        <begin position="389"/>
        <end position="399"/>
    </location>
</feature>
<dbReference type="Proteomes" id="UP001310594">
    <property type="component" value="Unassembled WGS sequence"/>
</dbReference>